<dbReference type="EMBL" id="NOKA02000001">
    <property type="protein sequence ID" value="RDY33244.1"/>
    <property type="molecule type" value="Genomic_DNA"/>
</dbReference>
<evidence type="ECO:0000256" key="3">
    <source>
        <dbReference type="ARBA" id="ARBA00022777"/>
    </source>
</evidence>
<dbReference type="Pfam" id="PF00294">
    <property type="entry name" value="PfkB"/>
    <property type="match status" value="1"/>
</dbReference>
<dbReference type="OrthoDB" id="9775849at2"/>
<dbReference type="Gene3D" id="3.40.1190.20">
    <property type="match status" value="1"/>
</dbReference>
<dbReference type="InterPro" id="IPR029056">
    <property type="entry name" value="Ribokinase-like"/>
</dbReference>
<dbReference type="NCBIfam" id="NF007321">
    <property type="entry name" value="PRK09813.1"/>
    <property type="match status" value="1"/>
</dbReference>
<feature type="domain" description="Carbohydrate kinase PfkB" evidence="4">
    <location>
        <begin position="18"/>
        <end position="260"/>
    </location>
</feature>
<proteinExistence type="inferred from homology"/>
<dbReference type="GO" id="GO:0016301">
    <property type="term" value="F:kinase activity"/>
    <property type="evidence" value="ECO:0007669"/>
    <property type="project" value="UniProtKB-KW"/>
</dbReference>
<evidence type="ECO:0000256" key="1">
    <source>
        <dbReference type="ARBA" id="ARBA00010688"/>
    </source>
</evidence>
<comment type="similarity">
    <text evidence="1">Belongs to the carbohydrate kinase PfkB family.</text>
</comment>
<dbReference type="PROSITE" id="PS00583">
    <property type="entry name" value="PFKB_KINASES_1"/>
    <property type="match status" value="1"/>
</dbReference>
<dbReference type="PANTHER" id="PTHR43085">
    <property type="entry name" value="HEXOKINASE FAMILY MEMBER"/>
    <property type="match status" value="1"/>
</dbReference>
<dbReference type="InterPro" id="IPR011611">
    <property type="entry name" value="PfkB_dom"/>
</dbReference>
<protein>
    <submittedName>
        <fullName evidence="5">Fructoselysine 6-kinase</fullName>
    </submittedName>
</protein>
<dbReference type="InterPro" id="IPR050306">
    <property type="entry name" value="PfkB_Carbo_kinase"/>
</dbReference>
<dbReference type="PROSITE" id="PS00584">
    <property type="entry name" value="PFKB_KINASES_2"/>
    <property type="match status" value="1"/>
</dbReference>
<dbReference type="SUPFAM" id="SSF53613">
    <property type="entry name" value="Ribokinase-like"/>
    <property type="match status" value="1"/>
</dbReference>
<dbReference type="AlphaFoldDB" id="A0A371JKI1"/>
<organism evidence="5 6">
    <name type="scientific">Lachnotalea glycerini</name>
    <dbReference type="NCBI Taxonomy" id="1763509"/>
    <lineage>
        <taxon>Bacteria</taxon>
        <taxon>Bacillati</taxon>
        <taxon>Bacillota</taxon>
        <taxon>Clostridia</taxon>
        <taxon>Lachnospirales</taxon>
        <taxon>Lachnospiraceae</taxon>
        <taxon>Lachnotalea</taxon>
    </lineage>
</organism>
<keyword evidence="3 5" id="KW-0418">Kinase</keyword>
<reference evidence="5 6" key="1">
    <citation type="journal article" date="2017" name="Genome Announc.">
        <title>Draft Genome Sequence of a Sporulating and Motile Strain of Lachnotalea glycerini Isolated from Water in Quebec City, Canada.</title>
        <authorList>
            <person name="Maheux A.F."/>
            <person name="Boudreau D.K."/>
            <person name="Berube E."/>
            <person name="Boissinot M."/>
            <person name="Raymond F."/>
            <person name="Brodeur S."/>
            <person name="Corbeil J."/>
            <person name="Isabel S."/>
            <person name="Omar R.F."/>
            <person name="Bergeron M.G."/>
        </authorList>
    </citation>
    <scope>NUCLEOTIDE SEQUENCE [LARGE SCALE GENOMIC DNA]</scope>
    <source>
        <strain evidence="5 6">CCRI-19302</strain>
    </source>
</reference>
<gene>
    <name evidence="5" type="ORF">CG710_001600</name>
</gene>
<dbReference type="InterPro" id="IPR002173">
    <property type="entry name" value="Carboh/pur_kinase_PfkB_CS"/>
</dbReference>
<keyword evidence="6" id="KW-1185">Reference proteome</keyword>
<dbReference type="RefSeq" id="WP_094379845.1">
    <property type="nucleotide sequence ID" value="NZ_NOKA02000001.1"/>
</dbReference>
<keyword evidence="2" id="KW-0808">Transferase</keyword>
<evidence type="ECO:0000313" key="6">
    <source>
        <dbReference type="Proteomes" id="UP000216411"/>
    </source>
</evidence>
<evidence type="ECO:0000313" key="5">
    <source>
        <dbReference type="EMBL" id="RDY33244.1"/>
    </source>
</evidence>
<evidence type="ECO:0000259" key="4">
    <source>
        <dbReference type="Pfam" id="PF00294"/>
    </source>
</evidence>
<dbReference type="PANTHER" id="PTHR43085:SF41">
    <property type="entry name" value="FRUCTOSELYSINE 6-KINASE"/>
    <property type="match status" value="1"/>
</dbReference>
<accession>A0A371JKI1</accession>
<name>A0A371JKI1_9FIRM</name>
<comment type="caution">
    <text evidence="5">The sequence shown here is derived from an EMBL/GenBank/DDBJ whole genome shotgun (WGS) entry which is preliminary data.</text>
</comment>
<sequence length="261" mass="28959">MKFATVGDNCVDVYESLGKYYLGGNPVNVAVYLRRLGEEVSYTGVVGNDKNGELMKEALMEKGVDISHVKTLDGETAITKVEIINGDRVFKDYIEGVLHEFTLSEEDIDFLCSHELVITGIWGMIENDLPKMKERGIPIAFDFSDQPEHPIVEKVMDSVTYAFFSDDRGDTPQLREFMKKMQTKGPKLVLTTLGDKGSICYDGNQFYTQGIIPCEVVDTMGAGDSFIAGFLRAIHKGDGIEESMKQGAQSSYITIGYQGAW</sequence>
<evidence type="ECO:0000256" key="2">
    <source>
        <dbReference type="ARBA" id="ARBA00022679"/>
    </source>
</evidence>
<dbReference type="Proteomes" id="UP000216411">
    <property type="component" value="Unassembled WGS sequence"/>
</dbReference>